<dbReference type="AlphaFoldDB" id="A0A812UFA2"/>
<evidence type="ECO:0000256" key="1">
    <source>
        <dbReference type="SAM" id="MobiDB-lite"/>
    </source>
</evidence>
<evidence type="ECO:0000313" key="2">
    <source>
        <dbReference type="EMBL" id="CAE7563099.1"/>
    </source>
</evidence>
<keyword evidence="3" id="KW-1185">Reference proteome</keyword>
<organism evidence="2 3">
    <name type="scientific">Symbiodinium pilosum</name>
    <name type="common">Dinoflagellate</name>
    <dbReference type="NCBI Taxonomy" id="2952"/>
    <lineage>
        <taxon>Eukaryota</taxon>
        <taxon>Sar</taxon>
        <taxon>Alveolata</taxon>
        <taxon>Dinophyceae</taxon>
        <taxon>Suessiales</taxon>
        <taxon>Symbiodiniaceae</taxon>
        <taxon>Symbiodinium</taxon>
    </lineage>
</organism>
<gene>
    <name evidence="2" type="ORF">SPIL2461_LOCUS15069</name>
</gene>
<evidence type="ECO:0000313" key="3">
    <source>
        <dbReference type="Proteomes" id="UP000649617"/>
    </source>
</evidence>
<dbReference type="Proteomes" id="UP000649617">
    <property type="component" value="Unassembled WGS sequence"/>
</dbReference>
<sequence>MDHMLAKKRLLATPRPKPRKGPWSFEAQLWGLLQTVPSPERKELLQHLSESQRRALERWALQAKAAAPPELGAVPAECPAEGERARRARRRVKAAASMEPKAAVARCLSEGKTACKSKAGIPFVCSHRGRGSLRFDARVSCWPFLLITKRSAHLPTVLSQREILLAVQHRFLQSQDAEASWQAGIGTHEMQKLKWQRFVRAVSAEFEARQMSLTSDCGIRFEASVPANFLLGKRLQTPHFAVSEAGLQKGYEAWQSLYSVHSRSLAEGVRGRTNRFSAVAYSAEGLQEAWQKVRKSYAQLWQAAGYSAKRLEAKLALLEQRFLKVHSKKRTQKISQLDGPAVDQKDMMRMLSNPAVAAALQAKAAPAPAATKSKVEVRVREAGDEAGAYRRVVLPVEGPGASAPTFAQVESRVAEKFASKRDAAGKEDRQEVHLGLSDAVGNVYTFSEWFGCLLAAGGVWFTRVTGDPQAFDPALRFLYGGVHYEGAVKTLGA</sequence>
<reference evidence="2" key="1">
    <citation type="submission" date="2021-02" db="EMBL/GenBank/DDBJ databases">
        <authorList>
            <person name="Dougan E. K."/>
            <person name="Rhodes N."/>
            <person name="Thang M."/>
            <person name="Chan C."/>
        </authorList>
    </citation>
    <scope>NUCLEOTIDE SEQUENCE</scope>
</reference>
<name>A0A812UFA2_SYMPI</name>
<dbReference type="EMBL" id="CAJNIZ010036002">
    <property type="protein sequence ID" value="CAE7563099.1"/>
    <property type="molecule type" value="Genomic_DNA"/>
</dbReference>
<accession>A0A812UFA2</accession>
<protein>
    <submittedName>
        <fullName evidence="2">Uncharacterized protein</fullName>
    </submittedName>
</protein>
<feature type="region of interest" description="Disordered" evidence="1">
    <location>
        <begin position="1"/>
        <end position="21"/>
    </location>
</feature>
<dbReference type="OrthoDB" id="448718at2759"/>
<proteinExistence type="predicted"/>
<feature type="compositionally biased region" description="Basic residues" evidence="1">
    <location>
        <begin position="1"/>
        <end position="20"/>
    </location>
</feature>
<comment type="caution">
    <text evidence="2">The sequence shown here is derived from an EMBL/GenBank/DDBJ whole genome shotgun (WGS) entry which is preliminary data.</text>
</comment>